<dbReference type="PANTHER" id="PTHR22774:SF11">
    <property type="entry name" value="CHOREIN N-TERMINAL DOMAIN-CONTAINING PROTEIN"/>
    <property type="match status" value="1"/>
</dbReference>
<dbReference type="AlphaFoldDB" id="A0A9P0E5I9"/>
<keyword evidence="4" id="KW-1185">Reference proteome</keyword>
<feature type="coiled-coil region" evidence="1">
    <location>
        <begin position="1161"/>
        <end position="1229"/>
    </location>
</feature>
<protein>
    <recommendedName>
        <fullName evidence="5">UHRF1-binding protein 1-like protein</fullName>
    </recommendedName>
</protein>
<evidence type="ECO:0000256" key="1">
    <source>
        <dbReference type="SAM" id="Coils"/>
    </source>
</evidence>
<organism evidence="3 4">
    <name type="scientific">Nezara viridula</name>
    <name type="common">Southern green stink bug</name>
    <name type="synonym">Cimex viridulus</name>
    <dbReference type="NCBI Taxonomy" id="85310"/>
    <lineage>
        <taxon>Eukaryota</taxon>
        <taxon>Metazoa</taxon>
        <taxon>Ecdysozoa</taxon>
        <taxon>Arthropoda</taxon>
        <taxon>Hexapoda</taxon>
        <taxon>Insecta</taxon>
        <taxon>Pterygota</taxon>
        <taxon>Neoptera</taxon>
        <taxon>Paraneoptera</taxon>
        <taxon>Hemiptera</taxon>
        <taxon>Heteroptera</taxon>
        <taxon>Panheteroptera</taxon>
        <taxon>Pentatomomorpha</taxon>
        <taxon>Pentatomoidea</taxon>
        <taxon>Pentatomidae</taxon>
        <taxon>Pentatominae</taxon>
        <taxon>Nezara</taxon>
    </lineage>
</organism>
<name>A0A9P0E5I9_NEZVI</name>
<proteinExistence type="predicted"/>
<dbReference type="Pfam" id="PF24917">
    <property type="entry name" value="BLTP3A_B"/>
    <property type="match status" value="2"/>
</dbReference>
<feature type="region of interest" description="Disordered" evidence="2">
    <location>
        <begin position="942"/>
        <end position="961"/>
    </location>
</feature>
<evidence type="ECO:0000256" key="2">
    <source>
        <dbReference type="SAM" id="MobiDB-lite"/>
    </source>
</evidence>
<dbReference type="OrthoDB" id="43807at2759"/>
<accession>A0A9P0E5I9</accession>
<evidence type="ECO:0000313" key="4">
    <source>
        <dbReference type="Proteomes" id="UP001152798"/>
    </source>
</evidence>
<evidence type="ECO:0008006" key="5">
    <source>
        <dbReference type="Google" id="ProtNLM"/>
    </source>
</evidence>
<dbReference type="Proteomes" id="UP001152798">
    <property type="component" value="Chromosome 2"/>
</dbReference>
<evidence type="ECO:0000313" key="3">
    <source>
        <dbReference type="EMBL" id="CAH1394314.1"/>
    </source>
</evidence>
<gene>
    <name evidence="3" type="ORF">NEZAVI_LOCUS4840</name>
</gene>
<reference evidence="3" key="1">
    <citation type="submission" date="2022-01" db="EMBL/GenBank/DDBJ databases">
        <authorList>
            <person name="King R."/>
        </authorList>
    </citation>
    <scope>NUCLEOTIDE SEQUENCE</scope>
</reference>
<sequence>FFRFTKNLSPDKINVSTFKGEGELSSLELDEIILTDLLELPSWVRLTSAWCNKVSFRIQWTKLKSVPISIFLDEVNVEIETCEELRSLSAQQGLSSYSAPTKYNFINKVIDGMTINVNVVSITFRTPAFIASVQIMRITVESKSPNWKRAELNKTRLKDSTRGQILIFKSLEWQTLRLEARSTKDIDLPPLRLLTNKANCRLTIKKRLSDCFVMGCKLLLRLDDLLWVLTDSQLKAVLHFVESLSGLVQKANETTRIKKAARKLEMLPEYHAQVSQQARGTEPSSKEQVFARFDVIETSYHFIAQKIVLHLSDDPGAGRSCHPLLQNGSAVCLKLCSLQIDYYPYHLSAADRNHWGRYDQENSLHMQWLNAAQNSFKNSLLQLIDVSNKKSTQKSSDHTKEEEYVPFDKNYESLPSSNSVKKYVIDNLAKVMTSCVVIRVEDFTMYKVTTVTKQTPKEFIKGDKERYSFPTDVSLHAEFTYYYYPGDIAFPLPSPKFYVQINPVYINFDLLTVLWLNSFALNLHQSLVNTKQESVALNYIDVKIEAIMPRLIFESNNENQYGQRDRPKSLQFQVSRALLSNVRSVDCCSRSDLAKCLYASELGSLFYGSEFPVKDGDLVVVSKKFLDHVDGKDHVRSLVETLPTGSIAEFVNALSKTLLWTEARDVWCINLEPLWGDFYGARGIAHNRPVAFLDTFPLKIWLHMEGPKNDIHALAYISNLISIQINHYQLLFLLRLADEMTELVTMLEMDAERIKHEKSGNLVVGAVIPQVEVTLVMPSQTPGKESSGADLESVIPDTSSLADDIVTNPSIQWNTVLTTNLQDGAVYKRENTVSATSPPSDQISVDLPSPIKLDSPKSNLNSLMGLSSVKKGFTNFSKMIDSALKPFPDDAISDTISIRSDGSSDSDNSVINKLSLGDDMFNIDGNEALSEGVDIGSEAFEDDNQSGTTMSATTASESHSNASSYKRRDLISVATFKLGQVEVVQQSKGLESVIKAQISNVAVEECAAIPWDEFQNKFNARSRGWTEVCDQPAERPRIRLRKEHSVTLGDLTTWPGPRNNTWFSDMLTVSLANINLSMNISTLSSIAEFSVDDAVSPCLPVQLNLEDLELSIIDDRPSLQGGSNNPSFIQISKLRVFKTKEGTINVEPPETETSSLISSEEVSLKLENEQLRRRLTAMERLNEENHRLRKCEEEAQLLRSCLNDAQETLNSLLQEKQNLLEIIKNVQQSKGENKQQTSGKR</sequence>
<dbReference type="InterPro" id="IPR026728">
    <property type="entry name" value="BLTP3A/B"/>
</dbReference>
<dbReference type="EMBL" id="OV725078">
    <property type="protein sequence ID" value="CAH1394314.1"/>
    <property type="molecule type" value="Genomic_DNA"/>
</dbReference>
<feature type="non-terminal residue" evidence="3">
    <location>
        <position position="1"/>
    </location>
</feature>
<dbReference type="PANTHER" id="PTHR22774">
    <property type="entry name" value="CHOREIN N-TERMINAL DOMAIN-CONTAINING PROTEIN"/>
    <property type="match status" value="1"/>
</dbReference>
<keyword evidence="1" id="KW-0175">Coiled coil</keyword>
<feature type="compositionally biased region" description="Polar residues" evidence="2">
    <location>
        <begin position="945"/>
        <end position="961"/>
    </location>
</feature>